<dbReference type="InterPro" id="IPR028889">
    <property type="entry name" value="USP"/>
</dbReference>
<evidence type="ECO:0000313" key="11">
    <source>
        <dbReference type="EMBL" id="QOU18078.1"/>
    </source>
</evidence>
<dbReference type="Gene3D" id="3.30.2230.10">
    <property type="entry name" value="DUSP-like"/>
    <property type="match status" value="1"/>
</dbReference>
<evidence type="ECO:0000256" key="2">
    <source>
        <dbReference type="ARBA" id="ARBA00009085"/>
    </source>
</evidence>
<feature type="region of interest" description="Disordered" evidence="8">
    <location>
        <begin position="969"/>
        <end position="998"/>
    </location>
</feature>
<feature type="compositionally biased region" description="Basic and acidic residues" evidence="8">
    <location>
        <begin position="975"/>
        <end position="998"/>
    </location>
</feature>
<dbReference type="RefSeq" id="XP_041134573.1">
    <property type="nucleotide sequence ID" value="XM_041280071.1"/>
</dbReference>
<evidence type="ECO:0000256" key="5">
    <source>
        <dbReference type="ARBA" id="ARBA00022786"/>
    </source>
</evidence>
<feature type="region of interest" description="Disordered" evidence="8">
    <location>
        <begin position="234"/>
        <end position="254"/>
    </location>
</feature>
<dbReference type="GO" id="GO:0016579">
    <property type="term" value="P:protein deubiquitination"/>
    <property type="evidence" value="ECO:0007669"/>
    <property type="project" value="InterPro"/>
</dbReference>
<feature type="compositionally biased region" description="Polar residues" evidence="8">
    <location>
        <begin position="883"/>
        <end position="901"/>
    </location>
</feature>
<dbReference type="PROSITE" id="PS51283">
    <property type="entry name" value="DUSP"/>
    <property type="match status" value="1"/>
</dbReference>
<feature type="region of interest" description="Disordered" evidence="8">
    <location>
        <begin position="823"/>
        <end position="939"/>
    </location>
</feature>
<dbReference type="InterPro" id="IPR018200">
    <property type="entry name" value="USP_CS"/>
</dbReference>
<evidence type="ECO:0000259" key="10">
    <source>
        <dbReference type="PROSITE" id="PS51283"/>
    </source>
</evidence>
<dbReference type="GO" id="GO:0004843">
    <property type="term" value="F:cysteine-type deubiquitinase activity"/>
    <property type="evidence" value="ECO:0007669"/>
    <property type="project" value="UniProtKB-EC"/>
</dbReference>
<dbReference type="InterPro" id="IPR038765">
    <property type="entry name" value="Papain-like_cys_pep_sf"/>
</dbReference>
<proteinExistence type="inferred from homology"/>
<comment type="catalytic activity">
    <reaction evidence="1">
        <text>Thiol-dependent hydrolysis of ester, thioester, amide, peptide and isopeptide bonds formed by the C-terminal Gly of ubiquitin (a 76-residue protein attached to proteins as an intracellular targeting signal).</text>
        <dbReference type="EC" id="3.4.19.12"/>
    </reaction>
</comment>
<feature type="compositionally biased region" description="Polar residues" evidence="8">
    <location>
        <begin position="867"/>
        <end position="876"/>
    </location>
</feature>
<keyword evidence="7" id="KW-0788">Thiol protease</keyword>
<evidence type="ECO:0000259" key="9">
    <source>
        <dbReference type="PROSITE" id="PS50235"/>
    </source>
</evidence>
<dbReference type="OrthoDB" id="292964at2759"/>
<evidence type="ECO:0000256" key="8">
    <source>
        <dbReference type="SAM" id="MobiDB-lite"/>
    </source>
</evidence>
<feature type="compositionally biased region" description="Low complexity" evidence="8">
    <location>
        <begin position="912"/>
        <end position="935"/>
    </location>
</feature>
<feature type="compositionally biased region" description="Polar residues" evidence="8">
    <location>
        <begin position="1235"/>
        <end position="1249"/>
    </location>
</feature>
<keyword evidence="4" id="KW-0645">Protease</keyword>
<feature type="compositionally biased region" description="Acidic residues" evidence="8">
    <location>
        <begin position="832"/>
        <end position="847"/>
    </location>
</feature>
<dbReference type="CDD" id="cd02674">
    <property type="entry name" value="Peptidase_C19R"/>
    <property type="match status" value="1"/>
</dbReference>
<feature type="compositionally biased region" description="Basic and acidic residues" evidence="8">
    <location>
        <begin position="1215"/>
        <end position="1225"/>
    </location>
</feature>
<feature type="compositionally biased region" description="Polar residues" evidence="8">
    <location>
        <begin position="25"/>
        <end position="54"/>
    </location>
</feature>
<dbReference type="EC" id="3.4.19.12" evidence="3"/>
<evidence type="ECO:0000256" key="6">
    <source>
        <dbReference type="ARBA" id="ARBA00022801"/>
    </source>
</evidence>
<dbReference type="Gene3D" id="3.90.70.10">
    <property type="entry name" value="Cysteine proteinases"/>
    <property type="match status" value="2"/>
</dbReference>
<feature type="compositionally biased region" description="Polar residues" evidence="8">
    <location>
        <begin position="1"/>
        <end position="11"/>
    </location>
</feature>
<feature type="compositionally biased region" description="Basic and acidic residues" evidence="8">
    <location>
        <begin position="1191"/>
        <end position="1205"/>
    </location>
</feature>
<gene>
    <name evidence="11" type="ORF">BRETT_001522</name>
</gene>
<organism evidence="11 12">
    <name type="scientific">Dekkera bruxellensis</name>
    <name type="common">Brettanomyces custersii</name>
    <dbReference type="NCBI Taxonomy" id="5007"/>
    <lineage>
        <taxon>Eukaryota</taxon>
        <taxon>Fungi</taxon>
        <taxon>Dikarya</taxon>
        <taxon>Ascomycota</taxon>
        <taxon>Saccharomycotina</taxon>
        <taxon>Pichiomycetes</taxon>
        <taxon>Pichiales</taxon>
        <taxon>Pichiaceae</taxon>
        <taxon>Brettanomyces</taxon>
    </lineage>
</organism>
<dbReference type="Pfam" id="PF00443">
    <property type="entry name" value="UCH"/>
    <property type="match status" value="1"/>
</dbReference>
<reference evidence="11" key="1">
    <citation type="submission" date="2020-10" db="EMBL/GenBank/DDBJ databases">
        <authorList>
            <person name="Palmer J.M."/>
        </authorList>
    </citation>
    <scope>NUCLEOTIDE SEQUENCE</scope>
    <source>
        <strain evidence="11">UCD 2041</strain>
    </source>
</reference>
<dbReference type="InterPro" id="IPR035927">
    <property type="entry name" value="DUSP-like_sf"/>
</dbReference>
<evidence type="ECO:0000256" key="1">
    <source>
        <dbReference type="ARBA" id="ARBA00000707"/>
    </source>
</evidence>
<name>A0A871R384_DEKBR</name>
<dbReference type="EMBL" id="CP063129">
    <property type="protein sequence ID" value="QOU18078.1"/>
    <property type="molecule type" value="Genomic_DNA"/>
</dbReference>
<evidence type="ECO:0000256" key="4">
    <source>
        <dbReference type="ARBA" id="ARBA00022670"/>
    </source>
</evidence>
<dbReference type="PANTHER" id="PTHR21646">
    <property type="entry name" value="UBIQUITIN CARBOXYL-TERMINAL HYDROLASE"/>
    <property type="match status" value="1"/>
</dbReference>
<dbReference type="PROSITE" id="PS00973">
    <property type="entry name" value="USP_2"/>
    <property type="match status" value="1"/>
</dbReference>
<keyword evidence="5" id="KW-0833">Ubl conjugation pathway</keyword>
<evidence type="ECO:0000256" key="7">
    <source>
        <dbReference type="ARBA" id="ARBA00022807"/>
    </source>
</evidence>
<dbReference type="KEGG" id="bbrx:BRETT_001522"/>
<dbReference type="PANTHER" id="PTHR21646:SF24">
    <property type="entry name" value="UBIQUITIN CARBOXYL-TERMINAL HYDROLASE"/>
    <property type="match status" value="1"/>
</dbReference>
<feature type="region of interest" description="Disordered" evidence="8">
    <location>
        <begin position="1187"/>
        <end position="1278"/>
    </location>
</feature>
<sequence length="1278" mass="144017">MTNFGATSNNVVHIPVEDSIKGENSETNVATPTSSRESDSNGTTNGSESETYVSAESEMESVAYRELCQHREEAKQLKEISGSKLQEGDEVIAIPEEWTNRFYNEEFDISDDDIKSEIGPLSSSKILDSSRLNLTEGFQFVPKELFEKLRSWYGWKDGDQVVERRVFYDRSKGRLDVDAWPLCIIPHILTGDAAGINRYKLVSAKPFLISSRSSSKHLKIMVEKSFGLLKHRNRHSLSSSTNTESEGENDDARSDAAKHIKSRIWHIKIKSGSRIPPVLSPGFLNLITEQQVIRTGKKYGGKSLEECHMSSGHVLLEIKRADGSYLMDTNASVRVGDGKVGLVNLGNTCYMNSALQCIAHVPELTYYFLYGFYKKEINRENPLGKKGKLAEAYASLIRHLFDKRMLNNQGSGYRESFSPRDFRYTIGVFNSMFSDYRQQDSQEFLTFLLDGLHEDLNRVLKKPYIEKPELPEGKFENKEEVCKLADDCWIAHKRRNDSVIIDLFVGQYKSTLICPECQHVSLTFDPYNDLTLPLPITRKWTHKLKILPETGTPYLLEVELPRSATFYDLKAYVSKMTTFPMNELICIEVFQSQVYKNYEDEDADTQYLPIYELINPEDDIWFYHIKNGPGDAVVPVFSTIGPSVEAASTGKAKAFGIPFFITLTEEERNSYGAIRLKLEERYSQLSTASYFKDMRKNSKPQYEVGDFPNLSDDFKAQLFGLDSENLTRVVSKANPEIPGDFGFSIKLLKGRKVSARRSFGAGLGHHFSYRPFNFNTSFGNTSTESAVGDDEENLWIPQTDGNFDGLKDLLDQLDPIQKEFYEYGDHQKETDEQSNEDVDMKEGDEESGSNIDRSPDMDTNVGRCLLSPSNELQMQTEGRELSKASSTTSILQPVSASSESSTEQRRDEEDSSSTAPQSSSSVPNSSSSSSSSASSIDDEPIVGNKTALVCQWDPEIFDMFFTGLSDAEVGGGKETWTDPREIPNEELKKSREEEEERKKKTITLDDCLQLFSRPEILGENDLWYCPHCQKHQQATKKIEIWSVPDVLAIHLKRFESSRSFSDKIDATVEFPIEGLDMSKYVASEKTHQAMVYDLCAVDNHFGGIGGGHYTAYVRNFVDGEWYYYDDSRVSPADPLDAIRGSAYLLFYRRRSSEALGGDFLKQMYAEILKEREEQKKAAEKIIQEEEAGDVVEERENDTGKVKAQNEDGVESVEMADGRKSDDSLPKRRRKMNAATIGSITMARTGTGESPMSDKEDAMSTVSSMANAPNGDEILSDAL</sequence>
<dbReference type="InterPro" id="IPR006615">
    <property type="entry name" value="Pept_C19_DUSP"/>
</dbReference>
<feature type="compositionally biased region" description="Basic and acidic residues" evidence="8">
    <location>
        <begin position="15"/>
        <end position="24"/>
    </location>
</feature>
<feature type="domain" description="USP" evidence="9">
    <location>
        <begin position="340"/>
        <end position="1150"/>
    </location>
</feature>
<protein>
    <recommendedName>
        <fullName evidence="3">ubiquitinyl hydrolase 1</fullName>
        <ecNumber evidence="3">3.4.19.12</ecNumber>
    </recommendedName>
</protein>
<dbReference type="PROSITE" id="PS50235">
    <property type="entry name" value="USP_3"/>
    <property type="match status" value="1"/>
</dbReference>
<dbReference type="SUPFAM" id="SSF54001">
    <property type="entry name" value="Cysteine proteinases"/>
    <property type="match status" value="1"/>
</dbReference>
<dbReference type="GeneID" id="64573447"/>
<feature type="region of interest" description="Disordered" evidence="8">
    <location>
        <begin position="1"/>
        <end position="56"/>
    </location>
</feature>
<dbReference type="GO" id="GO:0006508">
    <property type="term" value="P:proteolysis"/>
    <property type="evidence" value="ECO:0007669"/>
    <property type="project" value="UniProtKB-KW"/>
</dbReference>
<dbReference type="PROSITE" id="PS00972">
    <property type="entry name" value="USP_1"/>
    <property type="match status" value="1"/>
</dbReference>
<evidence type="ECO:0000256" key="3">
    <source>
        <dbReference type="ARBA" id="ARBA00012759"/>
    </source>
</evidence>
<dbReference type="Proteomes" id="UP000663131">
    <property type="component" value="Chromosome 1"/>
</dbReference>
<dbReference type="SUPFAM" id="SSF143791">
    <property type="entry name" value="DUSP-like"/>
    <property type="match status" value="1"/>
</dbReference>
<dbReference type="InterPro" id="IPR050185">
    <property type="entry name" value="Ub_carboxyl-term_hydrolase"/>
</dbReference>
<feature type="domain" description="DUSP" evidence="10">
    <location>
        <begin position="65"/>
        <end position="167"/>
    </location>
</feature>
<dbReference type="InterPro" id="IPR001394">
    <property type="entry name" value="Peptidase_C19_UCH"/>
</dbReference>
<accession>A0A871R384</accession>
<comment type="similarity">
    <text evidence="2">Belongs to the peptidase C19 family.</text>
</comment>
<evidence type="ECO:0000313" key="12">
    <source>
        <dbReference type="Proteomes" id="UP000663131"/>
    </source>
</evidence>
<reference evidence="11" key="2">
    <citation type="journal article" name="BMC Genomics">
        <title>New genome assemblies reveal patterns of domestication and adaptation across Brettanomyces (Dekkera) species.</title>
        <authorList>
            <person name="Roach M.J."/>
            <person name="Borneman A.R."/>
        </authorList>
    </citation>
    <scope>NUCLEOTIDE SEQUENCE</scope>
    <source>
        <strain evidence="11">UCD 2041</strain>
    </source>
</reference>
<dbReference type="AlphaFoldDB" id="A0A871R384"/>
<keyword evidence="6" id="KW-0378">Hydrolase</keyword>